<dbReference type="GO" id="GO:0004672">
    <property type="term" value="F:protein kinase activity"/>
    <property type="evidence" value="ECO:0007669"/>
    <property type="project" value="UniProtKB-ARBA"/>
</dbReference>
<dbReference type="PROSITE" id="PS50894">
    <property type="entry name" value="HPT"/>
    <property type="match status" value="1"/>
</dbReference>
<reference evidence="3" key="1">
    <citation type="submission" date="2021-01" db="EMBL/GenBank/DDBJ databases">
        <title>Modified the classification status of verrucomicrobia.</title>
        <authorList>
            <person name="Feng X."/>
        </authorList>
    </citation>
    <scope>NUCLEOTIDE SEQUENCE</scope>
    <source>
        <strain evidence="3">KCTC 22041</strain>
    </source>
</reference>
<accession>A0A934S9G9</accession>
<dbReference type="Pfam" id="PF01627">
    <property type="entry name" value="Hpt"/>
    <property type="match status" value="1"/>
</dbReference>
<keyword evidence="1" id="KW-0597">Phosphoprotein</keyword>
<dbReference type="RefSeq" id="WP_200271382.1">
    <property type="nucleotide sequence ID" value="NZ_JAENIJ010000020.1"/>
</dbReference>
<dbReference type="EMBL" id="JAENIJ010000020">
    <property type="protein sequence ID" value="MBK1883336.1"/>
    <property type="molecule type" value="Genomic_DNA"/>
</dbReference>
<proteinExistence type="predicted"/>
<dbReference type="Gene3D" id="1.20.120.160">
    <property type="entry name" value="HPT domain"/>
    <property type="match status" value="1"/>
</dbReference>
<sequence length="114" mass="12926">MNQDPPILNEDRFRRMACGDMDSFYELAGDYFEEVESRIPEWRKLNASGDDHRLREEFHRSKGGAAIFGFERLHAHLTSLEKQIEAGGGEVDIDQLLGEYENAKQAVAALQVGN</sequence>
<feature type="modified residue" description="Phosphohistidine" evidence="1">
    <location>
        <position position="59"/>
    </location>
</feature>
<dbReference type="GO" id="GO:0000160">
    <property type="term" value="P:phosphorelay signal transduction system"/>
    <property type="evidence" value="ECO:0007669"/>
    <property type="project" value="InterPro"/>
</dbReference>
<organism evidence="3 4">
    <name type="scientific">Luteolibacter pohnpeiensis</name>
    <dbReference type="NCBI Taxonomy" id="454153"/>
    <lineage>
        <taxon>Bacteria</taxon>
        <taxon>Pseudomonadati</taxon>
        <taxon>Verrucomicrobiota</taxon>
        <taxon>Verrucomicrobiia</taxon>
        <taxon>Verrucomicrobiales</taxon>
        <taxon>Verrucomicrobiaceae</taxon>
        <taxon>Luteolibacter</taxon>
    </lineage>
</organism>
<dbReference type="Proteomes" id="UP000603141">
    <property type="component" value="Unassembled WGS sequence"/>
</dbReference>
<gene>
    <name evidence="3" type="ORF">JIN85_12990</name>
</gene>
<keyword evidence="4" id="KW-1185">Reference proteome</keyword>
<evidence type="ECO:0000313" key="3">
    <source>
        <dbReference type="EMBL" id="MBK1883336.1"/>
    </source>
</evidence>
<dbReference type="SUPFAM" id="SSF47226">
    <property type="entry name" value="Histidine-containing phosphotransfer domain, HPT domain"/>
    <property type="match status" value="1"/>
</dbReference>
<protein>
    <submittedName>
        <fullName evidence="3">Hpt domain-containing protein</fullName>
    </submittedName>
</protein>
<name>A0A934S9G9_9BACT</name>
<dbReference type="InterPro" id="IPR008207">
    <property type="entry name" value="Sig_transdc_His_kin_Hpt_dom"/>
</dbReference>
<evidence type="ECO:0000259" key="2">
    <source>
        <dbReference type="PROSITE" id="PS50894"/>
    </source>
</evidence>
<dbReference type="AlphaFoldDB" id="A0A934S9G9"/>
<evidence type="ECO:0000313" key="4">
    <source>
        <dbReference type="Proteomes" id="UP000603141"/>
    </source>
</evidence>
<evidence type="ECO:0000256" key="1">
    <source>
        <dbReference type="PROSITE-ProRule" id="PRU00110"/>
    </source>
</evidence>
<feature type="domain" description="HPt" evidence="2">
    <location>
        <begin position="20"/>
        <end position="110"/>
    </location>
</feature>
<dbReference type="InterPro" id="IPR036641">
    <property type="entry name" value="HPT_dom_sf"/>
</dbReference>
<comment type="caution">
    <text evidence="3">The sequence shown here is derived from an EMBL/GenBank/DDBJ whole genome shotgun (WGS) entry which is preliminary data.</text>
</comment>